<protein>
    <recommendedName>
        <fullName evidence="9">Sulfite efflux pump SSU1</fullName>
    </recommendedName>
</protein>
<name>A0A9W9WE25_9EURO</name>
<evidence type="ECO:0000256" key="3">
    <source>
        <dbReference type="ARBA" id="ARBA00022448"/>
    </source>
</evidence>
<organism evidence="11 12">
    <name type="scientific">Penicillium desertorum</name>
    <dbReference type="NCBI Taxonomy" id="1303715"/>
    <lineage>
        <taxon>Eukaryota</taxon>
        <taxon>Fungi</taxon>
        <taxon>Dikarya</taxon>
        <taxon>Ascomycota</taxon>
        <taxon>Pezizomycotina</taxon>
        <taxon>Eurotiomycetes</taxon>
        <taxon>Eurotiomycetidae</taxon>
        <taxon>Eurotiales</taxon>
        <taxon>Aspergillaceae</taxon>
        <taxon>Penicillium</taxon>
    </lineage>
</organism>
<dbReference type="PANTHER" id="PTHR31686">
    <property type="match status" value="1"/>
</dbReference>
<feature type="transmembrane region" description="Helical" evidence="10">
    <location>
        <begin position="370"/>
        <end position="394"/>
    </location>
</feature>
<evidence type="ECO:0000313" key="11">
    <source>
        <dbReference type="EMBL" id="KAJ5456505.1"/>
    </source>
</evidence>
<feature type="transmembrane region" description="Helical" evidence="10">
    <location>
        <begin position="108"/>
        <end position="132"/>
    </location>
</feature>
<dbReference type="GO" id="GO:0005886">
    <property type="term" value="C:plasma membrane"/>
    <property type="evidence" value="ECO:0007669"/>
    <property type="project" value="UniProtKB-SubCell"/>
</dbReference>
<dbReference type="PANTHER" id="PTHR31686:SF1">
    <property type="entry name" value="SULFITE EFFLUX PUMP SSU1"/>
    <property type="match status" value="1"/>
</dbReference>
<keyword evidence="5 10" id="KW-0812">Transmembrane</keyword>
<proteinExistence type="inferred from homology"/>
<feature type="transmembrane region" description="Helical" evidence="10">
    <location>
        <begin position="224"/>
        <end position="252"/>
    </location>
</feature>
<evidence type="ECO:0000256" key="1">
    <source>
        <dbReference type="ARBA" id="ARBA00004651"/>
    </source>
</evidence>
<evidence type="ECO:0000256" key="10">
    <source>
        <dbReference type="SAM" id="Phobius"/>
    </source>
</evidence>
<reference evidence="11" key="2">
    <citation type="journal article" date="2023" name="IMA Fungus">
        <title>Comparative genomic study of the Penicillium genus elucidates a diverse pangenome and 15 lateral gene transfer events.</title>
        <authorList>
            <person name="Petersen C."/>
            <person name="Sorensen T."/>
            <person name="Nielsen M.R."/>
            <person name="Sondergaard T.E."/>
            <person name="Sorensen J.L."/>
            <person name="Fitzpatrick D.A."/>
            <person name="Frisvad J.C."/>
            <person name="Nielsen K.L."/>
        </authorList>
    </citation>
    <scope>NUCLEOTIDE SEQUENCE</scope>
    <source>
        <strain evidence="11">IBT 17660</strain>
    </source>
</reference>
<dbReference type="InterPro" id="IPR038665">
    <property type="entry name" value="Voltage-dep_anion_channel_sf"/>
</dbReference>
<dbReference type="EMBL" id="JAPWDO010000009">
    <property type="protein sequence ID" value="KAJ5456505.1"/>
    <property type="molecule type" value="Genomic_DNA"/>
</dbReference>
<evidence type="ECO:0000256" key="7">
    <source>
        <dbReference type="ARBA" id="ARBA00023136"/>
    </source>
</evidence>
<feature type="transmembrane region" description="Helical" evidence="10">
    <location>
        <begin position="63"/>
        <end position="87"/>
    </location>
</feature>
<accession>A0A9W9WE25</accession>
<dbReference type="SUPFAM" id="SSF48452">
    <property type="entry name" value="TPR-like"/>
    <property type="match status" value="1"/>
</dbReference>
<sequence length="961" mass="106104">MSLQENKNEVLPGGSEAIQETNSKHTHGWRRIVRNFTPAWFSVNMGTGITSILLNTLPYNGRWLYWISVVIFALNILLFLIFLTITISRYVLYPKIFYLMVTHPTQSLFLGTFPMGLATIINMICYVCVPAWGDWAVYFAWGLWIADVVVSVMTCFGVPFIMYDVNTTPSLESTLRTDSLPRMTQMADIELQTMGAAWLLPIVSCIVAAASGGIMADILPDPQYALGTIVVSYVLWGIGVPLAMMVTVIYLMRLMLYKLPAKAVIVSTFLPLGPLGQGGFGIQKLGMAAQKVFPLTGTLRSGSGDTFYDIGFLIGLLLWSFGCLWLFFAVAAIIRSKKFPFNLGWWAFTFPLGVFTTCTNQLGQEMPSRFFRVLGTILSVCVLLLWTLVSLFTLKGVFNRSLFVAPCLGDLQEIKAQIITTWAHTIVQSTLPGPTLSTTKKAHGASKQQQNLTLIAPWPIGVWPMLSGPNYNKAWSRFDQGDLGETVETASSALKLAQELSHKSEKAPIEYGLIKALAARFPVKGIPLDLNALNHAYVNEMRSVYALSPEDPDVVALFAEALMCTRPRDLWNVKTGEPAGCTVEARQALEPAMARKGGMEHPAFCHLYIHLMEMSPFPEIALKAADSLRRVVPDGSHLLHMASHIDIACGDYRGALMANDAAILADNKFFAREHSSVMYTMYRAHNAYAKSYAAIMLGNFTEAVSAARVIGEILTPSLLSVTSPPLADWAEAYLGVLPHVLVRFGRWNDILQLDLPEDKTLLCSTVAMVYYAKGIALSVLGRIEDAQQILLQFRAAHAAVPASRLGSLPSREIDVLQVAAAMLEGELEYRKGRYLLAFSSLRKAVELEDALPYADPPAWIQPSRHALGALLLEQNHVAEAEIVFREDLGLKPGFPRRRARLNNVWGLHGLHECFVRSGKELEALFIRTQRDLAMASADIPVTASCFCRLSNSVDEAGCCRQ</sequence>
<evidence type="ECO:0000256" key="9">
    <source>
        <dbReference type="ARBA" id="ARBA00072906"/>
    </source>
</evidence>
<evidence type="ECO:0000256" key="2">
    <source>
        <dbReference type="ARBA" id="ARBA00008566"/>
    </source>
</evidence>
<keyword evidence="6 10" id="KW-1133">Transmembrane helix</keyword>
<feature type="transmembrane region" description="Helical" evidence="10">
    <location>
        <begin position="138"/>
        <end position="163"/>
    </location>
</feature>
<evidence type="ECO:0000256" key="5">
    <source>
        <dbReference type="ARBA" id="ARBA00022692"/>
    </source>
</evidence>
<dbReference type="InterPro" id="IPR004695">
    <property type="entry name" value="SLAC1/Mae1/Ssu1/TehA"/>
</dbReference>
<keyword evidence="7 10" id="KW-0472">Membrane</keyword>
<feature type="transmembrane region" description="Helical" evidence="10">
    <location>
        <begin position="310"/>
        <end position="333"/>
    </location>
</feature>
<dbReference type="OrthoDB" id="1099at2759"/>
<keyword evidence="3" id="KW-0813">Transport</keyword>
<dbReference type="Pfam" id="PF03595">
    <property type="entry name" value="SLAC1"/>
    <property type="match status" value="1"/>
</dbReference>
<dbReference type="CDD" id="cd09318">
    <property type="entry name" value="TDT_SSU1"/>
    <property type="match status" value="1"/>
</dbReference>
<comment type="caution">
    <text evidence="11">The sequence shown here is derived from an EMBL/GenBank/DDBJ whole genome shotgun (WGS) entry which is preliminary data.</text>
</comment>
<dbReference type="InterPro" id="IPR051629">
    <property type="entry name" value="Sulfite_efflux_TDT"/>
</dbReference>
<keyword evidence="12" id="KW-1185">Reference proteome</keyword>
<feature type="transmembrane region" description="Helical" evidence="10">
    <location>
        <begin position="196"/>
        <end position="218"/>
    </location>
</feature>
<feature type="transmembrane region" description="Helical" evidence="10">
    <location>
        <begin position="39"/>
        <end position="57"/>
    </location>
</feature>
<evidence type="ECO:0000313" key="12">
    <source>
        <dbReference type="Proteomes" id="UP001147760"/>
    </source>
</evidence>
<dbReference type="Gene3D" id="1.50.10.150">
    <property type="entry name" value="Voltage-dependent anion channel"/>
    <property type="match status" value="1"/>
</dbReference>
<keyword evidence="4" id="KW-1003">Cell membrane</keyword>
<dbReference type="AlphaFoldDB" id="A0A9W9WE25"/>
<dbReference type="Proteomes" id="UP001147760">
    <property type="component" value="Unassembled WGS sequence"/>
</dbReference>
<comment type="function">
    <text evidence="8">Sulphite efflux pump required for the secretion of sulphite as a reducing agent. In the presence of sulphite, cystine in keratin is directly cleaved to cysteine and S-sulphocysteine, and thereby, reduced proteins become accessible to hydrolysis by a variety of secreted endo- and exoproteases. Excretion of sulphite mediated by an efflux pump also represents a detoxification pathway for dermatophytes during infection of the epidermal stratum corneum, hair and nails, which are rich in cysteine.</text>
</comment>
<dbReference type="InterPro" id="IPR011990">
    <property type="entry name" value="TPR-like_helical_dom_sf"/>
</dbReference>
<dbReference type="Gene3D" id="1.25.40.10">
    <property type="entry name" value="Tetratricopeptide repeat domain"/>
    <property type="match status" value="1"/>
</dbReference>
<feature type="transmembrane region" description="Helical" evidence="10">
    <location>
        <begin position="339"/>
        <end position="358"/>
    </location>
</feature>
<gene>
    <name evidence="11" type="ORF">N7530_011779</name>
</gene>
<dbReference type="GO" id="GO:0000319">
    <property type="term" value="F:sulfite transmembrane transporter activity"/>
    <property type="evidence" value="ECO:0007669"/>
    <property type="project" value="TreeGrafter"/>
</dbReference>
<comment type="similarity">
    <text evidence="2">Belongs to the tellurite-resistance/dicarboxylate transporter (TDT) family.</text>
</comment>
<dbReference type="FunFam" id="1.50.10.150:FF:000004">
    <property type="entry name" value="Malic acid transporter"/>
    <property type="match status" value="1"/>
</dbReference>
<evidence type="ECO:0000256" key="8">
    <source>
        <dbReference type="ARBA" id="ARBA00056100"/>
    </source>
</evidence>
<evidence type="ECO:0000256" key="4">
    <source>
        <dbReference type="ARBA" id="ARBA00022475"/>
    </source>
</evidence>
<evidence type="ECO:0000256" key="6">
    <source>
        <dbReference type="ARBA" id="ARBA00022989"/>
    </source>
</evidence>
<comment type="subcellular location">
    <subcellularLocation>
        <location evidence="1">Cell membrane</location>
        <topology evidence="1">Multi-pass membrane protein</topology>
    </subcellularLocation>
</comment>
<reference evidence="11" key="1">
    <citation type="submission" date="2022-12" db="EMBL/GenBank/DDBJ databases">
        <authorList>
            <person name="Petersen C."/>
        </authorList>
    </citation>
    <scope>NUCLEOTIDE SEQUENCE</scope>
    <source>
        <strain evidence="11">IBT 17660</strain>
    </source>
</reference>